<dbReference type="Gene3D" id="3.40.1810.10">
    <property type="entry name" value="Transcription factor, MADS-box"/>
    <property type="match status" value="1"/>
</dbReference>
<evidence type="ECO:0000256" key="5">
    <source>
        <dbReference type="ARBA" id="ARBA00023242"/>
    </source>
</evidence>
<name>A0AAV1D796_OLDCO</name>
<dbReference type="GO" id="GO:0000981">
    <property type="term" value="F:DNA-binding transcription factor activity, RNA polymerase II-specific"/>
    <property type="evidence" value="ECO:0007669"/>
    <property type="project" value="TreeGrafter"/>
</dbReference>
<keyword evidence="4" id="KW-0804">Transcription</keyword>
<evidence type="ECO:0000259" key="6">
    <source>
        <dbReference type="PROSITE" id="PS50066"/>
    </source>
</evidence>
<keyword evidence="2" id="KW-0805">Transcription regulation</keyword>
<evidence type="ECO:0000256" key="1">
    <source>
        <dbReference type="ARBA" id="ARBA00004123"/>
    </source>
</evidence>
<evidence type="ECO:0000256" key="3">
    <source>
        <dbReference type="ARBA" id="ARBA00023125"/>
    </source>
</evidence>
<protein>
    <submittedName>
        <fullName evidence="7">OLC1v1002196C1</fullName>
    </submittedName>
</protein>
<dbReference type="PANTHER" id="PTHR11945:SF387">
    <property type="entry name" value="AGAMOUS-LIKE MADS-BOX PROTEIN AGL80"/>
    <property type="match status" value="1"/>
</dbReference>
<dbReference type="Proteomes" id="UP001161247">
    <property type="component" value="Chromosome 4"/>
</dbReference>
<proteinExistence type="predicted"/>
<sequence length="170" mass="19966">MAGRKRQSRATQQNVNKKVTFEKKKKSIIKKLQELSILCGVDTCAIFYYNQNDEDGDRSVETWPSSRSDAISIINKYRNMSEMEQGRNMLNPELYAQQKIKKLSDQLKKVQQQNRQKEVENMIHQCLDGEISLKDLSGTDKNDMEHLLIKYVNRIKLRINLMEKHPELHL</sequence>
<dbReference type="PROSITE" id="PS50066">
    <property type="entry name" value="MADS_BOX_2"/>
    <property type="match status" value="1"/>
</dbReference>
<dbReference type="GO" id="GO:0000978">
    <property type="term" value="F:RNA polymerase II cis-regulatory region sequence-specific DNA binding"/>
    <property type="evidence" value="ECO:0007669"/>
    <property type="project" value="TreeGrafter"/>
</dbReference>
<dbReference type="InterPro" id="IPR036879">
    <property type="entry name" value="TF_MADSbox_sf"/>
</dbReference>
<dbReference type="EMBL" id="OX459121">
    <property type="protein sequence ID" value="CAI9103670.1"/>
    <property type="molecule type" value="Genomic_DNA"/>
</dbReference>
<evidence type="ECO:0000313" key="7">
    <source>
        <dbReference type="EMBL" id="CAI9103670.1"/>
    </source>
</evidence>
<evidence type="ECO:0000256" key="2">
    <source>
        <dbReference type="ARBA" id="ARBA00023015"/>
    </source>
</evidence>
<dbReference type="GO" id="GO:0046983">
    <property type="term" value="F:protein dimerization activity"/>
    <property type="evidence" value="ECO:0007669"/>
    <property type="project" value="InterPro"/>
</dbReference>
<keyword evidence="3" id="KW-0238">DNA-binding</keyword>
<dbReference type="SMART" id="SM00432">
    <property type="entry name" value="MADS"/>
    <property type="match status" value="1"/>
</dbReference>
<accession>A0AAV1D796</accession>
<dbReference type="SUPFAM" id="SSF55455">
    <property type="entry name" value="SRF-like"/>
    <property type="match status" value="1"/>
</dbReference>
<dbReference type="AlphaFoldDB" id="A0AAV1D796"/>
<feature type="domain" description="MADS-box" evidence="6">
    <location>
        <begin position="1"/>
        <end position="52"/>
    </location>
</feature>
<keyword evidence="8" id="KW-1185">Reference proteome</keyword>
<dbReference type="Pfam" id="PF00319">
    <property type="entry name" value="SRF-TF"/>
    <property type="match status" value="1"/>
</dbReference>
<comment type="subcellular location">
    <subcellularLocation>
        <location evidence="1">Nucleus</location>
    </subcellularLocation>
</comment>
<gene>
    <name evidence="7" type="ORF">OLC1_LOCUS12778</name>
</gene>
<dbReference type="InterPro" id="IPR002100">
    <property type="entry name" value="TF_MADSbox"/>
</dbReference>
<reference evidence="7" key="1">
    <citation type="submission" date="2023-03" db="EMBL/GenBank/DDBJ databases">
        <authorList>
            <person name="Julca I."/>
        </authorList>
    </citation>
    <scope>NUCLEOTIDE SEQUENCE</scope>
</reference>
<evidence type="ECO:0000256" key="4">
    <source>
        <dbReference type="ARBA" id="ARBA00023163"/>
    </source>
</evidence>
<dbReference type="PANTHER" id="PTHR11945">
    <property type="entry name" value="MADS BOX PROTEIN"/>
    <property type="match status" value="1"/>
</dbReference>
<dbReference type="GO" id="GO:0005634">
    <property type="term" value="C:nucleus"/>
    <property type="evidence" value="ECO:0007669"/>
    <property type="project" value="UniProtKB-SubCell"/>
</dbReference>
<keyword evidence="5" id="KW-0539">Nucleus</keyword>
<evidence type="ECO:0000313" key="8">
    <source>
        <dbReference type="Proteomes" id="UP001161247"/>
    </source>
</evidence>
<organism evidence="7 8">
    <name type="scientific">Oldenlandia corymbosa var. corymbosa</name>
    <dbReference type="NCBI Taxonomy" id="529605"/>
    <lineage>
        <taxon>Eukaryota</taxon>
        <taxon>Viridiplantae</taxon>
        <taxon>Streptophyta</taxon>
        <taxon>Embryophyta</taxon>
        <taxon>Tracheophyta</taxon>
        <taxon>Spermatophyta</taxon>
        <taxon>Magnoliopsida</taxon>
        <taxon>eudicotyledons</taxon>
        <taxon>Gunneridae</taxon>
        <taxon>Pentapetalae</taxon>
        <taxon>asterids</taxon>
        <taxon>lamiids</taxon>
        <taxon>Gentianales</taxon>
        <taxon>Rubiaceae</taxon>
        <taxon>Rubioideae</taxon>
        <taxon>Spermacoceae</taxon>
        <taxon>Hedyotis-Oldenlandia complex</taxon>
        <taxon>Oldenlandia</taxon>
    </lineage>
</organism>